<evidence type="ECO:0000256" key="1">
    <source>
        <dbReference type="ARBA" id="ARBA00022737"/>
    </source>
</evidence>
<dbReference type="InterPro" id="IPR002885">
    <property type="entry name" value="PPR_rpt"/>
</dbReference>
<dbReference type="PANTHER" id="PTHR47926">
    <property type="entry name" value="PENTATRICOPEPTIDE REPEAT-CONTAINING PROTEIN"/>
    <property type="match status" value="1"/>
</dbReference>
<dbReference type="GO" id="GO:0003723">
    <property type="term" value="F:RNA binding"/>
    <property type="evidence" value="ECO:0007669"/>
    <property type="project" value="InterPro"/>
</dbReference>
<comment type="caution">
    <text evidence="3">The sequence shown here is derived from an EMBL/GenBank/DDBJ whole genome shotgun (WGS) entry which is preliminary data.</text>
</comment>
<dbReference type="AlphaFoldDB" id="A0AAN9HRG1"/>
<dbReference type="Pfam" id="PF01535">
    <property type="entry name" value="PPR"/>
    <property type="match status" value="4"/>
</dbReference>
<dbReference type="EMBL" id="JAYWIO010000008">
    <property type="protein sequence ID" value="KAK7246391.1"/>
    <property type="molecule type" value="Genomic_DNA"/>
</dbReference>
<feature type="repeat" description="PPR" evidence="2">
    <location>
        <begin position="110"/>
        <end position="144"/>
    </location>
</feature>
<feature type="repeat" description="PPR" evidence="2">
    <location>
        <begin position="317"/>
        <end position="347"/>
    </location>
</feature>
<feature type="repeat" description="PPR" evidence="2">
    <location>
        <begin position="348"/>
        <end position="383"/>
    </location>
</feature>
<feature type="repeat" description="PPR" evidence="2">
    <location>
        <begin position="246"/>
        <end position="281"/>
    </location>
</feature>
<dbReference type="InterPro" id="IPR046960">
    <property type="entry name" value="PPR_At4g14850-like_plant"/>
</dbReference>
<accession>A0AAN9HRG1</accession>
<keyword evidence="1" id="KW-0677">Repeat</keyword>
<dbReference type="Gene3D" id="1.25.40.10">
    <property type="entry name" value="Tetratricopeptide repeat domain"/>
    <property type="match status" value="4"/>
</dbReference>
<dbReference type="Pfam" id="PF20431">
    <property type="entry name" value="E_motif"/>
    <property type="match status" value="1"/>
</dbReference>
<dbReference type="FunFam" id="1.25.40.10:FF:000090">
    <property type="entry name" value="Pentatricopeptide repeat-containing protein, chloroplastic"/>
    <property type="match status" value="1"/>
</dbReference>
<dbReference type="PROSITE" id="PS51375">
    <property type="entry name" value="PPR"/>
    <property type="match status" value="4"/>
</dbReference>
<keyword evidence="4" id="KW-1185">Reference proteome</keyword>
<protein>
    <recommendedName>
        <fullName evidence="5">Pentatricopeptide repeat protein</fullName>
    </recommendedName>
</protein>
<evidence type="ECO:0000256" key="2">
    <source>
        <dbReference type="PROSITE-ProRule" id="PRU00708"/>
    </source>
</evidence>
<reference evidence="3 4" key="1">
    <citation type="submission" date="2024-01" db="EMBL/GenBank/DDBJ databases">
        <title>The genomes of 5 underutilized Papilionoideae crops provide insights into root nodulation and disease resistanc.</title>
        <authorList>
            <person name="Yuan L."/>
        </authorList>
    </citation>
    <scope>NUCLEOTIDE SEQUENCE [LARGE SCALE GENOMIC DNA]</scope>
    <source>
        <strain evidence="3">ZHUSHIDOU_FW_LH</strain>
        <tissue evidence="3">Leaf</tissue>
    </source>
</reference>
<gene>
    <name evidence="3" type="ORF">RIF29_41259</name>
</gene>
<dbReference type="Pfam" id="PF13041">
    <property type="entry name" value="PPR_2"/>
    <property type="match status" value="2"/>
</dbReference>
<evidence type="ECO:0000313" key="3">
    <source>
        <dbReference type="EMBL" id="KAK7246391.1"/>
    </source>
</evidence>
<dbReference type="SUPFAM" id="SSF48452">
    <property type="entry name" value="TPR-like"/>
    <property type="match status" value="1"/>
</dbReference>
<dbReference type="GO" id="GO:0009451">
    <property type="term" value="P:RNA modification"/>
    <property type="evidence" value="ECO:0007669"/>
    <property type="project" value="InterPro"/>
</dbReference>
<dbReference type="PANTHER" id="PTHR47926:SF535">
    <property type="entry name" value="PENTACOTRIPEPTIDE-REPEAT REGION OF PRORP DOMAIN-CONTAINING PROTEIN"/>
    <property type="match status" value="1"/>
</dbReference>
<dbReference type="Proteomes" id="UP001372338">
    <property type="component" value="Unassembled WGS sequence"/>
</dbReference>
<evidence type="ECO:0008006" key="5">
    <source>
        <dbReference type="Google" id="ProtNLM"/>
    </source>
</evidence>
<dbReference type="InterPro" id="IPR046848">
    <property type="entry name" value="E_motif"/>
</dbReference>
<evidence type="ECO:0000313" key="4">
    <source>
        <dbReference type="Proteomes" id="UP001372338"/>
    </source>
</evidence>
<sequence length="534" mass="59601">MNVTTIFRPFFFFFTSRRIHTSLITSSSPHQPFPQNHDFAAPPLSTLLSNTLQHYINSDSPSRGQTIHSHILKSGFVPNTNISIKLLILYIKCNSLNYAHKVFDSLRDRTLSAYNYMIGGYLKHGQVEDSLALVHRLLVSGEKLDGFTFSMILKASTFKGNAALCSDLGRMVHAQVLKTDVEKDDVLCTALVDSYVKNGRVAYARSVFDVTSEKNVICSTALISGYMNQGSVMDAECIFHKTMDKDVVVFNAMIEGYSKAPEYAMRSIEVYIDMQRLNFRPNVSTFASIIGACSTLAAFEIGEQVQSQLMKTPFFTDIKLGSALIDMYSKCGRVMDARRVFDHMVQKNVFSWTSMIDGYGKNGCPDEALELFQKMQKEYGIIPNFVTFLSALSACAHAGLADKGWEIFHSMESEYSLKPRMEHYACMVDLLGRAGKLEQAWEFVMRMPERPNSDVWAALISSCRLHGNIEMAKSAANELFKLNADGRPGAYVALSNTLAAAGKWDSVSDLRETMKERGISKDTGCSWVGADVVY</sequence>
<proteinExistence type="predicted"/>
<organism evidence="3 4">
    <name type="scientific">Crotalaria pallida</name>
    <name type="common">Smooth rattlebox</name>
    <name type="synonym">Crotalaria striata</name>
    <dbReference type="NCBI Taxonomy" id="3830"/>
    <lineage>
        <taxon>Eukaryota</taxon>
        <taxon>Viridiplantae</taxon>
        <taxon>Streptophyta</taxon>
        <taxon>Embryophyta</taxon>
        <taxon>Tracheophyta</taxon>
        <taxon>Spermatophyta</taxon>
        <taxon>Magnoliopsida</taxon>
        <taxon>eudicotyledons</taxon>
        <taxon>Gunneridae</taxon>
        <taxon>Pentapetalae</taxon>
        <taxon>rosids</taxon>
        <taxon>fabids</taxon>
        <taxon>Fabales</taxon>
        <taxon>Fabaceae</taxon>
        <taxon>Papilionoideae</taxon>
        <taxon>50 kb inversion clade</taxon>
        <taxon>genistoids sensu lato</taxon>
        <taxon>core genistoids</taxon>
        <taxon>Crotalarieae</taxon>
        <taxon>Crotalaria</taxon>
    </lineage>
</organism>
<dbReference type="InterPro" id="IPR011990">
    <property type="entry name" value="TPR-like_helical_dom_sf"/>
</dbReference>
<name>A0AAN9HRG1_CROPI</name>
<dbReference type="NCBIfam" id="TIGR00756">
    <property type="entry name" value="PPR"/>
    <property type="match status" value="3"/>
</dbReference>